<dbReference type="PROSITE" id="PS51450">
    <property type="entry name" value="LRR"/>
    <property type="match status" value="2"/>
</dbReference>
<dbReference type="AlphaFoldDB" id="A0AA39LA54"/>
<sequence>MAEPHRVGQRISYNGALCTVRYVGEVTGTTGTWLGVEWDDGTRGKHDGSHKGVRYFSCRSNSPNAASLVRPTRPADEPQSFIAALREKYAPTTANDADDASTQIKFGSKVAQEMGFDKIRRKFAQVKELKSVILDGMRIHKAREPNEDPIGETCPSLTQLDLSRNLFTGLGPVMEICDELRFLKTLRLNGNRFQETIKDEEILRWRSIFQGLTELTLKNTLLSWEQLCLIASSCVSLTTLNAGLNQLSHLPPVSYLALSSSLTNLSLEYNDVRYLSDLRGLAGLKGLRNLHLKGNAIVGIAEGNAPTPVFSESIQYLDVSYNQIAEWSFVDKLPAAFPGLTGLRITHNPVYDVKSDDTKGSSSEEAHMFTIARLAVLRSLNFSEITSDDRMNAEMFYLSRIAKQLAAVPESAENTVKAQHPRYRELCEIYGEPDVIRSDEVNPSFLEARLLTVTFTCEGKGKVTKRIPKSFDIYAVKGIAGGLFGLPPLKLRLVWETGEWDPVAGFDDEGDESDEDEQDLPDTQGDSNGATSAVNTKGRWIKREVELTDSPRQLGYVVDGTVAKIRVESIL</sequence>
<gene>
    <name evidence="5" type="ORF">NLU13_3145</name>
</gene>
<feature type="domain" description="CAP-Gly" evidence="4">
    <location>
        <begin position="24"/>
        <end position="70"/>
    </location>
</feature>
<protein>
    <recommendedName>
        <fullName evidence="4">CAP-Gly domain-containing protein</fullName>
    </recommendedName>
</protein>
<dbReference type="InterPro" id="IPR000938">
    <property type="entry name" value="CAP-Gly_domain"/>
</dbReference>
<dbReference type="Gene3D" id="3.10.20.90">
    <property type="entry name" value="Phosphatidylinositol 3-kinase Catalytic Subunit, Chain A, domain 1"/>
    <property type="match status" value="1"/>
</dbReference>
<dbReference type="Proteomes" id="UP001175261">
    <property type="component" value="Unassembled WGS sequence"/>
</dbReference>
<feature type="compositionally biased region" description="Polar residues" evidence="3">
    <location>
        <begin position="524"/>
        <end position="535"/>
    </location>
</feature>
<keyword evidence="1" id="KW-0433">Leucine-rich repeat</keyword>
<dbReference type="SUPFAM" id="SSF52058">
    <property type="entry name" value="L domain-like"/>
    <property type="match status" value="1"/>
</dbReference>
<proteinExistence type="predicted"/>
<evidence type="ECO:0000256" key="3">
    <source>
        <dbReference type="SAM" id="MobiDB-lite"/>
    </source>
</evidence>
<evidence type="ECO:0000313" key="6">
    <source>
        <dbReference type="Proteomes" id="UP001175261"/>
    </source>
</evidence>
<evidence type="ECO:0000256" key="1">
    <source>
        <dbReference type="ARBA" id="ARBA00022614"/>
    </source>
</evidence>
<dbReference type="PROSITE" id="PS50245">
    <property type="entry name" value="CAP_GLY_2"/>
    <property type="match status" value="1"/>
</dbReference>
<evidence type="ECO:0000256" key="2">
    <source>
        <dbReference type="ARBA" id="ARBA00022737"/>
    </source>
</evidence>
<dbReference type="PROSITE" id="PS00845">
    <property type="entry name" value="CAP_GLY_1"/>
    <property type="match status" value="1"/>
</dbReference>
<dbReference type="InterPro" id="IPR036859">
    <property type="entry name" value="CAP-Gly_dom_sf"/>
</dbReference>
<dbReference type="PANTHER" id="PTHR45617">
    <property type="entry name" value="LEUCINE RICH REPEAT FAMILY PROTEIN"/>
    <property type="match status" value="1"/>
</dbReference>
<keyword evidence="2" id="KW-0677">Repeat</keyword>
<name>A0AA39LA54_SARSR</name>
<dbReference type="Gene3D" id="2.30.30.190">
    <property type="entry name" value="CAP Gly-rich-like domain"/>
    <property type="match status" value="1"/>
</dbReference>
<accession>A0AA39LA54</accession>
<reference evidence="5" key="1">
    <citation type="submission" date="2022-10" db="EMBL/GenBank/DDBJ databases">
        <title>Determination and structural analysis of whole genome sequence of Sarocladium strictum F4-1.</title>
        <authorList>
            <person name="Hu L."/>
            <person name="Jiang Y."/>
        </authorList>
    </citation>
    <scope>NUCLEOTIDE SEQUENCE</scope>
    <source>
        <strain evidence="5">F4-1</strain>
    </source>
</reference>
<dbReference type="SMART" id="SM01052">
    <property type="entry name" value="CAP_GLY"/>
    <property type="match status" value="1"/>
</dbReference>
<keyword evidence="6" id="KW-1185">Reference proteome</keyword>
<dbReference type="InterPro" id="IPR001611">
    <property type="entry name" value="Leu-rich_rpt"/>
</dbReference>
<feature type="compositionally biased region" description="Acidic residues" evidence="3">
    <location>
        <begin position="506"/>
        <end position="520"/>
    </location>
</feature>
<evidence type="ECO:0000313" key="5">
    <source>
        <dbReference type="EMBL" id="KAK0389570.1"/>
    </source>
</evidence>
<comment type="caution">
    <text evidence="5">The sequence shown here is derived from an EMBL/GenBank/DDBJ whole genome shotgun (WGS) entry which is preliminary data.</text>
</comment>
<feature type="region of interest" description="Disordered" evidence="3">
    <location>
        <begin position="504"/>
        <end position="536"/>
    </location>
</feature>
<dbReference type="Gene3D" id="3.80.10.10">
    <property type="entry name" value="Ribonuclease Inhibitor"/>
    <property type="match status" value="2"/>
</dbReference>
<organism evidence="5 6">
    <name type="scientific">Sarocladium strictum</name>
    <name type="common">Black bundle disease fungus</name>
    <name type="synonym">Acremonium strictum</name>
    <dbReference type="NCBI Taxonomy" id="5046"/>
    <lineage>
        <taxon>Eukaryota</taxon>
        <taxon>Fungi</taxon>
        <taxon>Dikarya</taxon>
        <taxon>Ascomycota</taxon>
        <taxon>Pezizomycotina</taxon>
        <taxon>Sordariomycetes</taxon>
        <taxon>Hypocreomycetidae</taxon>
        <taxon>Hypocreales</taxon>
        <taxon>Sarocladiaceae</taxon>
        <taxon>Sarocladium</taxon>
    </lineage>
</organism>
<evidence type="ECO:0000259" key="4">
    <source>
        <dbReference type="PROSITE" id="PS50245"/>
    </source>
</evidence>
<dbReference type="InterPro" id="IPR032675">
    <property type="entry name" value="LRR_dom_sf"/>
</dbReference>
<dbReference type="Pfam" id="PF01302">
    <property type="entry name" value="CAP_GLY"/>
    <property type="match status" value="1"/>
</dbReference>
<dbReference type="SUPFAM" id="SSF74924">
    <property type="entry name" value="Cap-Gly domain"/>
    <property type="match status" value="1"/>
</dbReference>
<dbReference type="EMBL" id="JAPDFR010000002">
    <property type="protein sequence ID" value="KAK0389570.1"/>
    <property type="molecule type" value="Genomic_DNA"/>
</dbReference>